<gene>
    <name evidence="1" type="ORF">M5X04_04755</name>
</gene>
<evidence type="ECO:0000313" key="1">
    <source>
        <dbReference type="EMBL" id="MCY9528648.1"/>
    </source>
</evidence>
<name>A0ABT4E843_PAEAL</name>
<protein>
    <submittedName>
        <fullName evidence="1">DUF6470 family protein</fullName>
    </submittedName>
</protein>
<keyword evidence="2" id="KW-1185">Reference proteome</keyword>
<comment type="caution">
    <text evidence="1">The sequence shown here is derived from an EMBL/GenBank/DDBJ whole genome shotgun (WGS) entry which is preliminary data.</text>
</comment>
<dbReference type="EMBL" id="JAMDLY010000006">
    <property type="protein sequence ID" value="MCY9528648.1"/>
    <property type="molecule type" value="Genomic_DNA"/>
</dbReference>
<sequence>MSSPRGNLEISHKPAQMEVVTHGALLEIDSANAWLALGKGSHEQWLQLVYGQMKQQFMINLSKIVDEGNQLANFKGGNNAIADIARQRFNEESSIQYTGEASSNNVHVNYTPAQVQISWTLGETNIQYTPRKPEISYTPNKIDIYLQQKNYIKIDVNNIDQFI</sequence>
<reference evidence="1 2" key="1">
    <citation type="submission" date="2022-05" db="EMBL/GenBank/DDBJ databases">
        <title>Genome Sequencing of Bee-Associated Microbes.</title>
        <authorList>
            <person name="Dunlap C."/>
        </authorList>
    </citation>
    <scope>NUCLEOTIDE SEQUENCE [LARGE SCALE GENOMIC DNA]</scope>
    <source>
        <strain evidence="1 2">NRRL NRS-750</strain>
    </source>
</reference>
<dbReference type="Pfam" id="PF20074">
    <property type="entry name" value="DUF6470"/>
    <property type="match status" value="1"/>
</dbReference>
<organism evidence="1 2">
    <name type="scientific">Paenibacillus alvei</name>
    <name type="common">Bacillus alvei</name>
    <dbReference type="NCBI Taxonomy" id="44250"/>
    <lineage>
        <taxon>Bacteria</taxon>
        <taxon>Bacillati</taxon>
        <taxon>Bacillota</taxon>
        <taxon>Bacilli</taxon>
        <taxon>Bacillales</taxon>
        <taxon>Paenibacillaceae</taxon>
        <taxon>Paenibacillus</taxon>
    </lineage>
</organism>
<dbReference type="InterPro" id="IPR045527">
    <property type="entry name" value="DUF6470"/>
</dbReference>
<accession>A0ABT4E843</accession>
<dbReference type="Proteomes" id="UP001527090">
    <property type="component" value="Unassembled WGS sequence"/>
</dbReference>
<evidence type="ECO:0000313" key="2">
    <source>
        <dbReference type="Proteomes" id="UP001527090"/>
    </source>
</evidence>
<proteinExistence type="predicted"/>